<evidence type="ECO:0000313" key="1">
    <source>
        <dbReference type="EMBL" id="MTV32651.1"/>
    </source>
</evidence>
<comment type="caution">
    <text evidence="1">The sequence shown here is derived from an EMBL/GenBank/DDBJ whole genome shotgun (WGS) entry which is preliminary data.</text>
</comment>
<dbReference type="RefSeq" id="WP_155447337.1">
    <property type="nucleotide sequence ID" value="NZ_JAOQNR010000018.1"/>
</dbReference>
<dbReference type="OrthoDB" id="7270972at2"/>
<name>A0A6N8DU29_RHOAC</name>
<sequence length="111" mass="12857">MKGEARKAATAAYKERKVASGVYAVRCMASGEVWLGQWVDLATIQNRLWFALRRDSHPKRELLESWRSHGEEQFSFEVLETLDDEPSPYIRAAKLKERAAHWRETLKAKPI</sequence>
<proteinExistence type="predicted"/>
<accession>A0A6N8DU29</accession>
<evidence type="ECO:0000313" key="2">
    <source>
        <dbReference type="Proteomes" id="UP000439113"/>
    </source>
</evidence>
<dbReference type="AlphaFoldDB" id="A0A6N8DU29"/>
<protein>
    <submittedName>
        <fullName evidence="1">GIY-YIG nuclease family protein</fullName>
    </submittedName>
</protein>
<dbReference type="Proteomes" id="UP000439113">
    <property type="component" value="Unassembled WGS sequence"/>
</dbReference>
<organism evidence="1 2">
    <name type="scientific">Rhodoblastus acidophilus</name>
    <name type="common">Rhodopseudomonas acidophila</name>
    <dbReference type="NCBI Taxonomy" id="1074"/>
    <lineage>
        <taxon>Bacteria</taxon>
        <taxon>Pseudomonadati</taxon>
        <taxon>Pseudomonadota</taxon>
        <taxon>Alphaproteobacteria</taxon>
        <taxon>Hyphomicrobiales</taxon>
        <taxon>Rhodoblastaceae</taxon>
        <taxon>Rhodoblastus</taxon>
    </lineage>
</organism>
<dbReference type="CDD" id="cd10451">
    <property type="entry name" value="GIY-YIG_LuxR_like"/>
    <property type="match status" value="1"/>
</dbReference>
<dbReference type="SUPFAM" id="SSF82771">
    <property type="entry name" value="GIY-YIG endonuclease"/>
    <property type="match status" value="1"/>
</dbReference>
<dbReference type="Gene3D" id="3.40.1440.10">
    <property type="entry name" value="GIY-YIG endonuclease"/>
    <property type="match status" value="1"/>
</dbReference>
<dbReference type="EMBL" id="WNKS01000019">
    <property type="protein sequence ID" value="MTV32651.1"/>
    <property type="molecule type" value="Genomic_DNA"/>
</dbReference>
<gene>
    <name evidence="1" type="ORF">GJ654_16825</name>
</gene>
<dbReference type="InterPro" id="IPR035901">
    <property type="entry name" value="GIY-YIG_endonuc_sf"/>
</dbReference>
<reference evidence="1 2" key="1">
    <citation type="submission" date="2019-11" db="EMBL/GenBank/DDBJ databases">
        <title>Whole-genome sequence of a Rhodoblastus acidophilus DSM 142.</title>
        <authorList>
            <person name="Kyndt J.A."/>
            <person name="Meyer T.E."/>
        </authorList>
    </citation>
    <scope>NUCLEOTIDE SEQUENCE [LARGE SCALE GENOMIC DNA]</scope>
    <source>
        <strain evidence="1 2">DSM 142</strain>
    </source>
</reference>